<evidence type="ECO:0000313" key="8">
    <source>
        <dbReference type="Proteomes" id="UP001551011"/>
    </source>
</evidence>
<dbReference type="RefSeq" id="WP_267885034.1">
    <property type="nucleotide sequence ID" value="NZ_JBEXDP010000087.1"/>
</dbReference>
<keyword evidence="3 5" id="KW-1133">Transmembrane helix</keyword>
<name>A0ABV3APC2_9ACTN</name>
<dbReference type="EMBL" id="JBFAEG010000060">
    <property type="protein sequence ID" value="MEU5713809.1"/>
    <property type="molecule type" value="Genomic_DNA"/>
</dbReference>
<feature type="transmembrane region" description="Helical" evidence="5">
    <location>
        <begin position="125"/>
        <end position="149"/>
    </location>
</feature>
<dbReference type="Pfam" id="PF07690">
    <property type="entry name" value="MFS_1"/>
    <property type="match status" value="1"/>
</dbReference>
<evidence type="ECO:0000256" key="2">
    <source>
        <dbReference type="ARBA" id="ARBA00022692"/>
    </source>
</evidence>
<protein>
    <submittedName>
        <fullName evidence="7">MFS transporter</fullName>
    </submittedName>
</protein>
<dbReference type="SUPFAM" id="SSF103473">
    <property type="entry name" value="MFS general substrate transporter"/>
    <property type="match status" value="1"/>
</dbReference>
<evidence type="ECO:0000256" key="5">
    <source>
        <dbReference type="SAM" id="Phobius"/>
    </source>
</evidence>
<dbReference type="InterPro" id="IPR036259">
    <property type="entry name" value="MFS_trans_sf"/>
</dbReference>
<dbReference type="PROSITE" id="PS50850">
    <property type="entry name" value="MFS"/>
    <property type="match status" value="1"/>
</dbReference>
<dbReference type="InterPro" id="IPR020846">
    <property type="entry name" value="MFS_dom"/>
</dbReference>
<comment type="caution">
    <text evidence="7">The sequence shown here is derived from an EMBL/GenBank/DDBJ whole genome shotgun (WGS) entry which is preliminary data.</text>
</comment>
<feature type="transmembrane region" description="Helical" evidence="5">
    <location>
        <begin position="61"/>
        <end position="81"/>
    </location>
</feature>
<keyword evidence="4 5" id="KW-0472">Membrane</keyword>
<dbReference type="Gene3D" id="1.20.1250.20">
    <property type="entry name" value="MFS general substrate transporter like domains"/>
    <property type="match status" value="1"/>
</dbReference>
<dbReference type="Proteomes" id="UP001551011">
    <property type="component" value="Unassembled WGS sequence"/>
</dbReference>
<keyword evidence="2 5" id="KW-0812">Transmembrane</keyword>
<evidence type="ECO:0000256" key="3">
    <source>
        <dbReference type="ARBA" id="ARBA00022989"/>
    </source>
</evidence>
<accession>A0ABV3APC2</accession>
<proteinExistence type="predicted"/>
<dbReference type="InterPro" id="IPR011701">
    <property type="entry name" value="MFS"/>
</dbReference>
<evidence type="ECO:0000313" key="7">
    <source>
        <dbReference type="EMBL" id="MEU5713809.1"/>
    </source>
</evidence>
<evidence type="ECO:0000256" key="1">
    <source>
        <dbReference type="ARBA" id="ARBA00004651"/>
    </source>
</evidence>
<dbReference type="PANTHER" id="PTHR23508:SF10">
    <property type="entry name" value="CARBOXYLIC ACID TRANSPORTER PROTEIN HOMOLOG"/>
    <property type="match status" value="1"/>
</dbReference>
<feature type="transmembrane region" description="Helical" evidence="5">
    <location>
        <begin position="93"/>
        <end position="113"/>
    </location>
</feature>
<organism evidence="7 8">
    <name type="scientific">Streptomyces flaveolus</name>
    <dbReference type="NCBI Taxonomy" id="67297"/>
    <lineage>
        <taxon>Bacteria</taxon>
        <taxon>Bacillati</taxon>
        <taxon>Actinomycetota</taxon>
        <taxon>Actinomycetes</taxon>
        <taxon>Kitasatosporales</taxon>
        <taxon>Streptomycetaceae</taxon>
        <taxon>Streptomyces</taxon>
    </lineage>
</organism>
<gene>
    <name evidence="7" type="ORF">AB0H04_44645</name>
</gene>
<keyword evidence="8" id="KW-1185">Reference proteome</keyword>
<feature type="domain" description="Major facilitator superfamily (MFS) profile" evidence="6">
    <location>
        <begin position="55"/>
        <end position="150"/>
    </location>
</feature>
<sequence>MPESPAYAALAQIRRRKADGDVADAEELSRRVGLTVSGEAKATLRDVFAPGLRRHTICLSLAWLFNWMAIQVFSVLGTTVLTQGKHVSFSNALLVLVLANAVGFAGYLFHGWVGDRIGRRTTIIVGWSIGAVLTGVMLLGPSSSVFVIAL</sequence>
<reference evidence="7 8" key="1">
    <citation type="submission" date="2024-06" db="EMBL/GenBank/DDBJ databases">
        <title>The Natural Products Discovery Center: Release of the First 8490 Sequenced Strains for Exploring Actinobacteria Biosynthetic Diversity.</title>
        <authorList>
            <person name="Kalkreuter E."/>
            <person name="Kautsar S.A."/>
            <person name="Yang D."/>
            <person name="Bader C.D."/>
            <person name="Teijaro C.N."/>
            <person name="Fluegel L."/>
            <person name="Davis C.M."/>
            <person name="Simpson J.R."/>
            <person name="Lauterbach L."/>
            <person name="Steele A.D."/>
            <person name="Gui C."/>
            <person name="Meng S."/>
            <person name="Li G."/>
            <person name="Viehrig K."/>
            <person name="Ye F."/>
            <person name="Su P."/>
            <person name="Kiefer A.F."/>
            <person name="Nichols A."/>
            <person name="Cepeda A.J."/>
            <person name="Yan W."/>
            <person name="Fan B."/>
            <person name="Jiang Y."/>
            <person name="Adhikari A."/>
            <person name="Zheng C.-J."/>
            <person name="Schuster L."/>
            <person name="Cowan T.M."/>
            <person name="Smanski M.J."/>
            <person name="Chevrette M.G."/>
            <person name="De Carvalho L.P.S."/>
            <person name="Shen B."/>
        </authorList>
    </citation>
    <scope>NUCLEOTIDE SEQUENCE [LARGE SCALE GENOMIC DNA]</scope>
    <source>
        <strain evidence="7 8">NPDC020594</strain>
    </source>
</reference>
<evidence type="ECO:0000259" key="6">
    <source>
        <dbReference type="PROSITE" id="PS50850"/>
    </source>
</evidence>
<comment type="subcellular location">
    <subcellularLocation>
        <location evidence="1">Cell membrane</location>
        <topology evidence="1">Multi-pass membrane protein</topology>
    </subcellularLocation>
</comment>
<evidence type="ECO:0000256" key="4">
    <source>
        <dbReference type="ARBA" id="ARBA00023136"/>
    </source>
</evidence>
<dbReference type="PANTHER" id="PTHR23508">
    <property type="entry name" value="CARBOXYLIC ACID TRANSPORTER PROTEIN HOMOLOG"/>
    <property type="match status" value="1"/>
</dbReference>